<feature type="compositionally biased region" description="Polar residues" evidence="4">
    <location>
        <begin position="240"/>
        <end position="249"/>
    </location>
</feature>
<dbReference type="GeneID" id="8241207"/>
<feature type="compositionally biased region" description="Gly residues" evidence="4">
    <location>
        <begin position="255"/>
        <end position="266"/>
    </location>
</feature>
<dbReference type="AlphaFoldDB" id="C1E0A9"/>
<organism evidence="5 6">
    <name type="scientific">Micromonas commoda (strain RCC299 / NOUM17 / CCMP2709)</name>
    <name type="common">Picoplanktonic green alga</name>
    <dbReference type="NCBI Taxonomy" id="296587"/>
    <lineage>
        <taxon>Eukaryota</taxon>
        <taxon>Viridiplantae</taxon>
        <taxon>Chlorophyta</taxon>
        <taxon>Mamiellophyceae</taxon>
        <taxon>Mamiellales</taxon>
        <taxon>Mamiellaceae</taxon>
        <taxon>Micromonas</taxon>
    </lineage>
</organism>
<dbReference type="KEGG" id="mis:MICPUN_56251"/>
<keyword evidence="6" id="KW-1185">Reference proteome</keyword>
<feature type="compositionally biased region" description="Basic and acidic residues" evidence="4">
    <location>
        <begin position="88"/>
        <end position="108"/>
    </location>
</feature>
<feature type="compositionally biased region" description="Low complexity" evidence="4">
    <location>
        <begin position="18"/>
        <end position="31"/>
    </location>
</feature>
<keyword evidence="2" id="KW-0489">Methyltransferase</keyword>
<evidence type="ECO:0000256" key="1">
    <source>
        <dbReference type="ARBA" id="ARBA00008361"/>
    </source>
</evidence>
<reference evidence="5 6" key="1">
    <citation type="journal article" date="2009" name="Science">
        <title>Green evolution and dynamic adaptations revealed by genomes of the marine picoeukaryotes Micromonas.</title>
        <authorList>
            <person name="Worden A.Z."/>
            <person name="Lee J.H."/>
            <person name="Mock T."/>
            <person name="Rouze P."/>
            <person name="Simmons M.P."/>
            <person name="Aerts A.L."/>
            <person name="Allen A.E."/>
            <person name="Cuvelier M.L."/>
            <person name="Derelle E."/>
            <person name="Everett M.V."/>
            <person name="Foulon E."/>
            <person name="Grimwood J."/>
            <person name="Gundlach H."/>
            <person name="Henrissat B."/>
            <person name="Napoli C."/>
            <person name="McDonald S.M."/>
            <person name="Parker M.S."/>
            <person name="Rombauts S."/>
            <person name="Salamov A."/>
            <person name="Von Dassow P."/>
            <person name="Badger J.H."/>
            <person name="Coutinho P.M."/>
            <person name="Demir E."/>
            <person name="Dubchak I."/>
            <person name="Gentemann C."/>
            <person name="Eikrem W."/>
            <person name="Gready J.E."/>
            <person name="John U."/>
            <person name="Lanier W."/>
            <person name="Lindquist E.A."/>
            <person name="Lucas S."/>
            <person name="Mayer K.F."/>
            <person name="Moreau H."/>
            <person name="Not F."/>
            <person name="Otillar R."/>
            <person name="Panaud O."/>
            <person name="Pangilinan J."/>
            <person name="Paulsen I."/>
            <person name="Piegu B."/>
            <person name="Poliakov A."/>
            <person name="Robbens S."/>
            <person name="Schmutz J."/>
            <person name="Toulza E."/>
            <person name="Wyss T."/>
            <person name="Zelensky A."/>
            <person name="Zhou K."/>
            <person name="Armbrust E.V."/>
            <person name="Bhattacharya D."/>
            <person name="Goodenough U.W."/>
            <person name="Van de Peer Y."/>
            <person name="Grigoriev I.V."/>
        </authorList>
    </citation>
    <scope>NUCLEOTIDE SEQUENCE [LARGE SCALE GENOMIC DNA]</scope>
    <source>
        <strain evidence="6">RCC299 / NOUM17</strain>
    </source>
</reference>
<dbReference type="GO" id="GO:0032259">
    <property type="term" value="P:methylation"/>
    <property type="evidence" value="ECO:0007669"/>
    <property type="project" value="UniProtKB-KW"/>
</dbReference>
<dbReference type="Gene3D" id="3.40.50.150">
    <property type="entry name" value="Vaccinia Virus protein VP39"/>
    <property type="match status" value="1"/>
</dbReference>
<feature type="region of interest" description="Disordered" evidence="4">
    <location>
        <begin position="231"/>
        <end position="275"/>
    </location>
</feature>
<dbReference type="GO" id="GO:0008168">
    <property type="term" value="F:methyltransferase activity"/>
    <property type="evidence" value="ECO:0007669"/>
    <property type="project" value="UniProtKB-KW"/>
</dbReference>
<name>C1E0A9_MICCC</name>
<dbReference type="RefSeq" id="XP_002499526.1">
    <property type="nucleotide sequence ID" value="XM_002499480.1"/>
</dbReference>
<feature type="compositionally biased region" description="Basic residues" evidence="4">
    <location>
        <begin position="67"/>
        <end position="78"/>
    </location>
</feature>
<evidence type="ECO:0000256" key="4">
    <source>
        <dbReference type="SAM" id="MobiDB-lite"/>
    </source>
</evidence>
<feature type="region of interest" description="Disordered" evidence="4">
    <location>
        <begin position="347"/>
        <end position="368"/>
    </location>
</feature>
<protein>
    <recommendedName>
        <fullName evidence="7">PABS domain-containing protein</fullName>
    </recommendedName>
</protein>
<evidence type="ECO:0008006" key="7">
    <source>
        <dbReference type="Google" id="ProtNLM"/>
    </source>
</evidence>
<dbReference type="eggNOG" id="ENOG502QR3C">
    <property type="taxonomic scope" value="Eukaryota"/>
</dbReference>
<dbReference type="CDD" id="cd02440">
    <property type="entry name" value="AdoMet_MTases"/>
    <property type="match status" value="1"/>
</dbReference>
<feature type="compositionally biased region" description="Basic and acidic residues" evidence="4">
    <location>
        <begin position="1"/>
        <end position="10"/>
    </location>
</feature>
<feature type="region of interest" description="Disordered" evidence="4">
    <location>
        <begin position="57"/>
        <end position="147"/>
    </location>
</feature>
<dbReference type="InterPro" id="IPR051419">
    <property type="entry name" value="Lys/N-term_MeTrsfase_sf"/>
</dbReference>
<dbReference type="Proteomes" id="UP000002009">
    <property type="component" value="Chromosome 2"/>
</dbReference>
<dbReference type="PANTHER" id="PTHR12176:SF77">
    <property type="entry name" value="S-ADENOSYL-L-METHIONINE-DEPENDENT METHYLTRANSFERASES SUPERFAMILY PROTEIN"/>
    <property type="match status" value="1"/>
</dbReference>
<feature type="region of interest" description="Disordered" evidence="4">
    <location>
        <begin position="1"/>
        <end position="31"/>
    </location>
</feature>
<keyword evidence="3" id="KW-0808">Transferase</keyword>
<dbReference type="OrthoDB" id="2016285at2759"/>
<dbReference type="PANTHER" id="PTHR12176">
    <property type="entry name" value="SAM-DEPENDENT METHYLTRANSFERASE SUPERFAMILY PROTEIN"/>
    <property type="match status" value="1"/>
</dbReference>
<dbReference type="SUPFAM" id="SSF53335">
    <property type="entry name" value="S-adenosyl-L-methionine-dependent methyltransferases"/>
    <property type="match status" value="1"/>
</dbReference>
<gene>
    <name evidence="5" type="ORF">MICPUN_56251</name>
</gene>
<proteinExistence type="inferred from homology"/>
<evidence type="ECO:0000313" key="5">
    <source>
        <dbReference type="EMBL" id="ACO60784.1"/>
    </source>
</evidence>
<sequence>MAEKGSEGNSRRRHGPESEAAPAEMSAPSGAVGVLPSARVDVSCMRVAHPLRKIRVGARSPTGFSMRPRKSSATRRGRALAVAPVAYHGDRQQYGGKDKDYGAEDAPWKKKVKWRLDDEEDEENQRRGVTSLGWTPPPPPSDTGQHLNFVKPKRAADKPYEPPPKPPAYAYEPPPKPEVNSWEVASQIGRHGVRPSRLDETALRLLKNAGVDLRQADFDEMEARADEYHMEEAARDEARVNSSRDASSSGRDEGGPAGGSTAGGFGPRYRVTNEWPNGGVQVATSDEEYAEWCKSFSFQVAVRLRVHGVHPSHLDDRARRVLEMAGVAPDWVEYYYATQDAQEDALGEWADASRDSEESASSYAGNSWDEWDQRASERAYASAADLERDRADTYGSRASAEANERVVMAAVGGAYGSSSTAVSPSQFDTRSPTRVDGMTVLEEYPSDFGLLQVMRVDDDHRDATFAGATLLMRASNQNAVLSEYRPGSEPTTGGIFDLFAMLPPLLVDQPGRHPIGILGLGAGTCARELALFYPEENRHMVGWELDPSILHLGRKWFGMDEMEQSGRLTARCGDAFEELGRAREGGGLCAGIIVDVFDEDSRVLPQLTRFETWEEIARSLAPGGRIIANLSTGRGKSANMQAAVAAAEAAIVTCGGGHGSLWRGGAHGIWNEVVLTGPHPTIQCWADGHLPMQLSKYTDAWVPITAPPGARQGWM</sequence>
<evidence type="ECO:0000313" key="6">
    <source>
        <dbReference type="Proteomes" id="UP000002009"/>
    </source>
</evidence>
<evidence type="ECO:0000256" key="2">
    <source>
        <dbReference type="ARBA" id="ARBA00022603"/>
    </source>
</evidence>
<comment type="similarity">
    <text evidence="1">Belongs to the methyltransferase superfamily.</text>
</comment>
<dbReference type="EMBL" id="CP001323">
    <property type="protein sequence ID" value="ACO60784.1"/>
    <property type="molecule type" value="Genomic_DNA"/>
</dbReference>
<dbReference type="InterPro" id="IPR029063">
    <property type="entry name" value="SAM-dependent_MTases_sf"/>
</dbReference>
<accession>C1E0A9</accession>
<dbReference type="InParanoid" id="C1E0A9"/>
<evidence type="ECO:0000256" key="3">
    <source>
        <dbReference type="ARBA" id="ARBA00022679"/>
    </source>
</evidence>